<evidence type="ECO:0000313" key="3">
    <source>
        <dbReference type="Proteomes" id="UP000663891"/>
    </source>
</evidence>
<accession>A0A814NUQ3</accession>
<organism evidence="1 3">
    <name type="scientific">Adineta steineri</name>
    <dbReference type="NCBI Taxonomy" id="433720"/>
    <lineage>
        <taxon>Eukaryota</taxon>
        <taxon>Metazoa</taxon>
        <taxon>Spiralia</taxon>
        <taxon>Gnathifera</taxon>
        <taxon>Rotifera</taxon>
        <taxon>Eurotatoria</taxon>
        <taxon>Bdelloidea</taxon>
        <taxon>Adinetida</taxon>
        <taxon>Adinetidae</taxon>
        <taxon>Adineta</taxon>
    </lineage>
</organism>
<reference evidence="1" key="1">
    <citation type="submission" date="2021-02" db="EMBL/GenBank/DDBJ databases">
        <authorList>
            <person name="Nowell W R."/>
        </authorList>
    </citation>
    <scope>NUCLEOTIDE SEQUENCE</scope>
</reference>
<dbReference type="Proteomes" id="UP000663881">
    <property type="component" value="Unassembled WGS sequence"/>
</dbReference>
<proteinExistence type="predicted"/>
<comment type="caution">
    <text evidence="1">The sequence shown here is derived from an EMBL/GenBank/DDBJ whole genome shotgun (WGS) entry which is preliminary data.</text>
</comment>
<sequence length="79" mass="8100">MIVDPNSCSILCCPGGPGYGGSFTRPYYSPFYNFGACTACTYNGAPAFCSGGAFNNGGTYLNYAGSACFAVLAVNSCFV</sequence>
<dbReference type="EMBL" id="CAJNON010000203">
    <property type="protein sequence ID" value="CAF1098666.1"/>
    <property type="molecule type" value="Genomic_DNA"/>
</dbReference>
<dbReference type="Proteomes" id="UP000663891">
    <property type="component" value="Unassembled WGS sequence"/>
</dbReference>
<gene>
    <name evidence="2" type="ORF">OKA104_LOCUS27225</name>
    <name evidence="1" type="ORF">VCS650_LOCUS19975</name>
</gene>
<dbReference type="EMBL" id="CAJOAY010002476">
    <property type="protein sequence ID" value="CAF3955720.1"/>
    <property type="molecule type" value="Genomic_DNA"/>
</dbReference>
<protein>
    <submittedName>
        <fullName evidence="1">Uncharacterized protein</fullName>
    </submittedName>
</protein>
<dbReference type="AlphaFoldDB" id="A0A814NUQ3"/>
<name>A0A814NUQ3_9BILA</name>
<evidence type="ECO:0000313" key="1">
    <source>
        <dbReference type="EMBL" id="CAF1098666.1"/>
    </source>
</evidence>
<evidence type="ECO:0000313" key="2">
    <source>
        <dbReference type="EMBL" id="CAF3955720.1"/>
    </source>
</evidence>